<organism evidence="1 2">
    <name type="scientific">Actinoplanes friuliensis DSM 7358</name>
    <dbReference type="NCBI Taxonomy" id="1246995"/>
    <lineage>
        <taxon>Bacteria</taxon>
        <taxon>Bacillati</taxon>
        <taxon>Actinomycetota</taxon>
        <taxon>Actinomycetes</taxon>
        <taxon>Micromonosporales</taxon>
        <taxon>Micromonosporaceae</taxon>
        <taxon>Actinoplanes</taxon>
    </lineage>
</organism>
<dbReference type="RefSeq" id="WP_023560280.1">
    <property type="nucleotide sequence ID" value="NC_022657.1"/>
</dbReference>
<dbReference type="Proteomes" id="UP000017746">
    <property type="component" value="Chromosome"/>
</dbReference>
<keyword evidence="2" id="KW-1185">Reference proteome</keyword>
<evidence type="ECO:0000313" key="2">
    <source>
        <dbReference type="Proteomes" id="UP000017746"/>
    </source>
</evidence>
<name>U5W401_9ACTN</name>
<evidence type="ECO:0000313" key="1">
    <source>
        <dbReference type="EMBL" id="AGZ43943.1"/>
    </source>
</evidence>
<proteinExistence type="predicted"/>
<reference evidence="1 2" key="1">
    <citation type="journal article" date="2014" name="J. Biotechnol.">
        <title>Complete genome sequence of the actinobacterium Actinoplanes friuliensis HAG 010964, producer of the lipopeptide antibiotic friulimycin.</title>
        <authorList>
            <person name="Ruckert C."/>
            <person name="Szczepanowski R."/>
            <person name="Albersmeier A."/>
            <person name="Goesmann A."/>
            <person name="Fischer N."/>
            <person name="Steinkamper A."/>
            <person name="Puhler A."/>
            <person name="Biener R."/>
            <person name="Schwartz D."/>
            <person name="Kalinowski J."/>
        </authorList>
    </citation>
    <scope>NUCLEOTIDE SEQUENCE [LARGE SCALE GENOMIC DNA]</scope>
    <source>
        <strain evidence="1 2">DSM 7358</strain>
    </source>
</reference>
<dbReference type="EMBL" id="CP006272">
    <property type="protein sequence ID" value="AGZ43943.1"/>
    <property type="molecule type" value="Genomic_DNA"/>
</dbReference>
<dbReference type="KEGG" id="afs:AFR_28410"/>
<dbReference type="HOGENOM" id="CLU_1657078_0_0_11"/>
<accession>U5W401</accession>
<protein>
    <submittedName>
        <fullName evidence="1">Uncharacterized protein</fullName>
    </submittedName>
</protein>
<dbReference type="AlphaFoldDB" id="U5W401"/>
<dbReference type="eggNOG" id="ENOG5032258">
    <property type="taxonomic scope" value="Bacteria"/>
</dbReference>
<dbReference type="PATRIC" id="fig|1246995.3.peg.5760"/>
<sequence>MGWNTSVLFRQGITADEAVDDLAITEFSGETVEAEQATSALKPDALYAAESGGWAQVWNPMMDLVMGWEPTDTATALIAFFSSVSSTYGFSLFTDGERTRHFVYAEGEIVEDEGTPLASEAGIEVPSWGPDENYIWAVITAVTGLTYDESLQYRVYPVG</sequence>
<gene>
    <name evidence="1" type="ORF">AFR_28410</name>
</gene>
<dbReference type="STRING" id="1246995.AFR_28410"/>